<dbReference type="InterPro" id="IPR028082">
    <property type="entry name" value="Peripla_BP_I"/>
</dbReference>
<evidence type="ECO:0000313" key="6">
    <source>
        <dbReference type="EMBL" id="VWL97227.1"/>
    </source>
</evidence>
<dbReference type="SUPFAM" id="SSF47413">
    <property type="entry name" value="lambda repressor-like DNA-binding domains"/>
    <property type="match status" value="1"/>
</dbReference>
<dbReference type="SUPFAM" id="SSF53822">
    <property type="entry name" value="Periplasmic binding protein-like I"/>
    <property type="match status" value="1"/>
</dbReference>
<dbReference type="GO" id="GO:0003700">
    <property type="term" value="F:DNA-binding transcription factor activity"/>
    <property type="evidence" value="ECO:0007669"/>
    <property type="project" value="TreeGrafter"/>
</dbReference>
<dbReference type="PROSITE" id="PS50932">
    <property type="entry name" value="HTH_LACI_2"/>
    <property type="match status" value="1"/>
</dbReference>
<evidence type="ECO:0000313" key="5">
    <source>
        <dbReference type="EMBL" id="VWL96354.1"/>
    </source>
</evidence>
<proteinExistence type="predicted"/>
<evidence type="ECO:0000313" key="8">
    <source>
        <dbReference type="Proteomes" id="UP000361836"/>
    </source>
</evidence>
<dbReference type="InterPro" id="IPR046335">
    <property type="entry name" value="LacI/GalR-like_sensor"/>
</dbReference>
<dbReference type="Gene3D" id="1.10.260.40">
    <property type="entry name" value="lambda repressor-like DNA-binding domains"/>
    <property type="match status" value="1"/>
</dbReference>
<dbReference type="SMART" id="SM00354">
    <property type="entry name" value="HTH_LACI"/>
    <property type="match status" value="1"/>
</dbReference>
<dbReference type="RefSeq" id="WP_152076609.1">
    <property type="nucleotide sequence ID" value="NZ_CAAKNU010000002.1"/>
</dbReference>
<dbReference type="PANTHER" id="PTHR30146">
    <property type="entry name" value="LACI-RELATED TRANSCRIPTIONAL REPRESSOR"/>
    <property type="match status" value="1"/>
</dbReference>
<dbReference type="Proteomes" id="UP000361836">
    <property type="component" value="Unassembled WGS sequence"/>
</dbReference>
<evidence type="ECO:0000313" key="7">
    <source>
        <dbReference type="Proteomes" id="UP000330807"/>
    </source>
</evidence>
<keyword evidence="2" id="KW-0238">DNA-binding</keyword>
<dbReference type="EMBL" id="CABWIE010000019">
    <property type="protein sequence ID" value="VWL96354.1"/>
    <property type="molecule type" value="Genomic_DNA"/>
</dbReference>
<dbReference type="GO" id="GO:0000976">
    <property type="term" value="F:transcription cis-regulatory region binding"/>
    <property type="evidence" value="ECO:0007669"/>
    <property type="project" value="TreeGrafter"/>
</dbReference>
<dbReference type="Gene3D" id="3.40.50.2300">
    <property type="match status" value="2"/>
</dbReference>
<keyword evidence="8" id="KW-1185">Reference proteome</keyword>
<dbReference type="Pfam" id="PF13377">
    <property type="entry name" value="Peripla_BP_3"/>
    <property type="match status" value="1"/>
</dbReference>
<evidence type="ECO:0000256" key="2">
    <source>
        <dbReference type="ARBA" id="ARBA00023125"/>
    </source>
</evidence>
<dbReference type="CDD" id="cd01392">
    <property type="entry name" value="HTH_LacI"/>
    <property type="match status" value="1"/>
</dbReference>
<name>A0A5K1J367_9ACTN</name>
<dbReference type="PROSITE" id="PS00356">
    <property type="entry name" value="HTH_LACI_1"/>
    <property type="match status" value="1"/>
</dbReference>
<sequence>MTQPVRTAPTLAEVAAAAGVSRSTASRALNDSPRISEETKKRVRAAAKEVNFVPNARGRALAVGRTEIIAVLVTEPLSELFGDPTYSEFLSGITEELSESSYLPVILQASSTHERNRAREHFERRSFDAVIDVSPYKGSELLEVLRELGVPTVLCGQLEGHPYRDVFSTVYSDDEEGGRFAAHAMKERERKDIVAVLGPQDNPAVVDRLRGYRAVLGEDLPDANVIYTGWNSGDGYQAMRQILARKIAFDGVLCGSDRIAAGVITALNEAGLSVPADVSVVGFDDHEIAACCVPALTTVRQPLREEGHMAANIALDMIKGAEPTTSVMHMQLVQRDSL</sequence>
<organism evidence="6 7">
    <name type="scientific">Collinsella aerofaciens</name>
    <dbReference type="NCBI Taxonomy" id="74426"/>
    <lineage>
        <taxon>Bacteria</taxon>
        <taxon>Bacillati</taxon>
        <taxon>Actinomycetota</taxon>
        <taxon>Coriobacteriia</taxon>
        <taxon>Coriobacteriales</taxon>
        <taxon>Coriobacteriaceae</taxon>
        <taxon>Collinsella</taxon>
    </lineage>
</organism>
<feature type="domain" description="HTH lacI-type" evidence="4">
    <location>
        <begin position="9"/>
        <end position="63"/>
    </location>
</feature>
<dbReference type="Pfam" id="PF00356">
    <property type="entry name" value="LacI"/>
    <property type="match status" value="1"/>
</dbReference>
<dbReference type="InterPro" id="IPR000843">
    <property type="entry name" value="HTH_LacI"/>
</dbReference>
<accession>A0A5K1J367</accession>
<dbReference type="AlphaFoldDB" id="A0A5K1J367"/>
<evidence type="ECO:0000256" key="1">
    <source>
        <dbReference type="ARBA" id="ARBA00023015"/>
    </source>
</evidence>
<dbReference type="PANTHER" id="PTHR30146:SF109">
    <property type="entry name" value="HTH-TYPE TRANSCRIPTIONAL REGULATOR GALS"/>
    <property type="match status" value="1"/>
</dbReference>
<keyword evidence="3" id="KW-0804">Transcription</keyword>
<protein>
    <submittedName>
        <fullName evidence="6">Ribose operon repressor</fullName>
    </submittedName>
</protein>
<evidence type="ECO:0000259" key="4">
    <source>
        <dbReference type="PROSITE" id="PS50932"/>
    </source>
</evidence>
<dbReference type="EMBL" id="CABWIH010000038">
    <property type="protein sequence ID" value="VWL97227.1"/>
    <property type="molecule type" value="Genomic_DNA"/>
</dbReference>
<dbReference type="InterPro" id="IPR010982">
    <property type="entry name" value="Lambda_DNA-bd_dom_sf"/>
</dbReference>
<reference evidence="7 8" key="1">
    <citation type="submission" date="2019-10" db="EMBL/GenBank/DDBJ databases">
        <authorList>
            <person name="Wolf R A."/>
        </authorList>
    </citation>
    <scope>NUCLEOTIDE SEQUENCE [LARGE SCALE GENOMIC DNA]</scope>
    <source>
        <strain evidence="6">Collinsella_aerofaciens_AK_138A</strain>
        <strain evidence="5">Collinsella_aerofaciens_MC2</strain>
    </source>
</reference>
<dbReference type="CDD" id="cd06267">
    <property type="entry name" value="PBP1_LacI_sugar_binding-like"/>
    <property type="match status" value="1"/>
</dbReference>
<evidence type="ECO:0000256" key="3">
    <source>
        <dbReference type="ARBA" id="ARBA00023163"/>
    </source>
</evidence>
<gene>
    <name evidence="6" type="primary">rbsR</name>
    <name evidence="5" type="synonym">rbsR_2</name>
    <name evidence="5" type="ORF">KCJAJFAP_00393</name>
    <name evidence="6" type="ORF">LMKDKBCB_00166</name>
</gene>
<dbReference type="Proteomes" id="UP000330807">
    <property type="component" value="Unassembled WGS sequence"/>
</dbReference>
<keyword evidence="1" id="KW-0805">Transcription regulation</keyword>